<feature type="transmembrane region" description="Helical" evidence="1">
    <location>
        <begin position="52"/>
        <end position="71"/>
    </location>
</feature>
<proteinExistence type="predicted"/>
<feature type="transmembrane region" description="Helical" evidence="1">
    <location>
        <begin position="92"/>
        <end position="123"/>
    </location>
</feature>
<sequence length="246" mass="24782">MKAALHAEWTKQRSVASTWWALTATLATTLGGAAAMAALVHADTSDDVARLASSGAMVSQALVTILGAATMGDEYRSGLIVATLTAIPRRGVLLAAKAIVLSGAVFATGLLASTTSILATALISPEASGPRLGPAAHATLATAAYLALIALLALGTAAASRSTAAATALTLALLYLPPLLAATVTNRTWQIRIQRFAPMSAGLAPPIGGEAGRHQLASWSGLGIVAAWALAALAFGGLALWRRDVA</sequence>
<feature type="transmembrane region" description="Helical" evidence="1">
    <location>
        <begin position="219"/>
        <end position="241"/>
    </location>
</feature>
<keyword evidence="3" id="KW-1185">Reference proteome</keyword>
<dbReference type="RefSeq" id="WP_344663584.1">
    <property type="nucleotide sequence ID" value="NZ_BAAAQN010000001.1"/>
</dbReference>
<accession>A0ABN2TK65</accession>
<reference evidence="2 3" key="1">
    <citation type="journal article" date="2019" name="Int. J. Syst. Evol. Microbiol.">
        <title>The Global Catalogue of Microorganisms (GCM) 10K type strain sequencing project: providing services to taxonomists for standard genome sequencing and annotation.</title>
        <authorList>
            <consortium name="The Broad Institute Genomics Platform"/>
            <consortium name="The Broad Institute Genome Sequencing Center for Infectious Disease"/>
            <person name="Wu L."/>
            <person name="Ma J."/>
        </authorList>
    </citation>
    <scope>NUCLEOTIDE SEQUENCE [LARGE SCALE GENOMIC DNA]</scope>
    <source>
        <strain evidence="2 3">JCM 16014</strain>
    </source>
</reference>
<keyword evidence="1" id="KW-0812">Transmembrane</keyword>
<comment type="caution">
    <text evidence="2">The sequence shown here is derived from an EMBL/GenBank/DDBJ whole genome shotgun (WGS) entry which is preliminary data.</text>
</comment>
<evidence type="ECO:0000256" key="1">
    <source>
        <dbReference type="SAM" id="Phobius"/>
    </source>
</evidence>
<organism evidence="2 3">
    <name type="scientific">Catenulispora yoronensis</name>
    <dbReference type="NCBI Taxonomy" id="450799"/>
    <lineage>
        <taxon>Bacteria</taxon>
        <taxon>Bacillati</taxon>
        <taxon>Actinomycetota</taxon>
        <taxon>Actinomycetes</taxon>
        <taxon>Catenulisporales</taxon>
        <taxon>Catenulisporaceae</taxon>
        <taxon>Catenulispora</taxon>
    </lineage>
</organism>
<evidence type="ECO:0008006" key="4">
    <source>
        <dbReference type="Google" id="ProtNLM"/>
    </source>
</evidence>
<gene>
    <name evidence="2" type="ORF">GCM10009839_02630</name>
</gene>
<feature type="transmembrane region" description="Helical" evidence="1">
    <location>
        <begin position="166"/>
        <end position="185"/>
    </location>
</feature>
<evidence type="ECO:0000313" key="3">
    <source>
        <dbReference type="Proteomes" id="UP001500751"/>
    </source>
</evidence>
<name>A0ABN2TK65_9ACTN</name>
<dbReference type="EMBL" id="BAAAQN010000001">
    <property type="protein sequence ID" value="GAA2011858.1"/>
    <property type="molecule type" value="Genomic_DNA"/>
</dbReference>
<keyword evidence="1" id="KW-0472">Membrane</keyword>
<evidence type="ECO:0000313" key="2">
    <source>
        <dbReference type="EMBL" id="GAA2011858.1"/>
    </source>
</evidence>
<feature type="transmembrane region" description="Helical" evidence="1">
    <location>
        <begin position="135"/>
        <end position="154"/>
    </location>
</feature>
<dbReference type="Proteomes" id="UP001500751">
    <property type="component" value="Unassembled WGS sequence"/>
</dbReference>
<protein>
    <recommendedName>
        <fullName evidence="4">ABC transporter permease</fullName>
    </recommendedName>
</protein>
<keyword evidence="1" id="KW-1133">Transmembrane helix</keyword>